<proteinExistence type="inferred from homology"/>
<dbReference type="SUPFAM" id="SSF51735">
    <property type="entry name" value="NAD(P)-binding Rossmann-fold domains"/>
    <property type="match status" value="1"/>
</dbReference>
<evidence type="ECO:0000256" key="2">
    <source>
        <dbReference type="RuleBase" id="RU000363"/>
    </source>
</evidence>
<dbReference type="EMBL" id="NCKV01003065">
    <property type="protein sequence ID" value="RWS26094.1"/>
    <property type="molecule type" value="Genomic_DNA"/>
</dbReference>
<dbReference type="GO" id="GO:0008209">
    <property type="term" value="P:androgen metabolic process"/>
    <property type="evidence" value="ECO:0007669"/>
    <property type="project" value="TreeGrafter"/>
</dbReference>
<dbReference type="GO" id="GO:0005739">
    <property type="term" value="C:mitochondrion"/>
    <property type="evidence" value="ECO:0007669"/>
    <property type="project" value="TreeGrafter"/>
</dbReference>
<dbReference type="GO" id="GO:0008210">
    <property type="term" value="P:estrogen metabolic process"/>
    <property type="evidence" value="ECO:0007669"/>
    <property type="project" value="TreeGrafter"/>
</dbReference>
<dbReference type="STRING" id="299467.A0A443SEZ3"/>
<sequence>MSSATSLRSAVALVTGAASGLGKGTVKQLLERGVSGILAMDIQKFTCEYPENVLTCRGNVSSEEDVKNALNMCKERFGKLNVVVNCAGISVAFKLYNFHKQQAHDFDDARKVLETNVLGTFNVNRLAVGLLAANEPENGIRGVLINTSSISSMEGSVGQIVHAAASGAINSMTLPMARDLAEQGIRVMTIAPGIFKTPLVERMPDVALNFLSEITLCPRRLGEPEEFGQLVTAIIENPLLNGEVIRIDGGLRLPG</sequence>
<name>A0A443SEZ3_9ACAR</name>
<organism evidence="3 4">
    <name type="scientific">Leptotrombidium deliense</name>
    <dbReference type="NCBI Taxonomy" id="299467"/>
    <lineage>
        <taxon>Eukaryota</taxon>
        <taxon>Metazoa</taxon>
        <taxon>Ecdysozoa</taxon>
        <taxon>Arthropoda</taxon>
        <taxon>Chelicerata</taxon>
        <taxon>Arachnida</taxon>
        <taxon>Acari</taxon>
        <taxon>Acariformes</taxon>
        <taxon>Trombidiformes</taxon>
        <taxon>Prostigmata</taxon>
        <taxon>Anystina</taxon>
        <taxon>Parasitengona</taxon>
        <taxon>Trombiculoidea</taxon>
        <taxon>Trombiculidae</taxon>
        <taxon>Leptotrombidium</taxon>
    </lineage>
</organism>
<dbReference type="Pfam" id="PF00106">
    <property type="entry name" value="adh_short"/>
    <property type="match status" value="1"/>
</dbReference>
<evidence type="ECO:0000313" key="3">
    <source>
        <dbReference type="EMBL" id="RWS26094.1"/>
    </source>
</evidence>
<dbReference type="AlphaFoldDB" id="A0A443SEZ3"/>
<dbReference type="Proteomes" id="UP000288716">
    <property type="component" value="Unassembled WGS sequence"/>
</dbReference>
<comment type="caution">
    <text evidence="3">The sequence shown here is derived from an EMBL/GenBank/DDBJ whole genome shotgun (WGS) entry which is preliminary data.</text>
</comment>
<dbReference type="InterPro" id="IPR002347">
    <property type="entry name" value="SDR_fam"/>
</dbReference>
<dbReference type="VEuPathDB" id="VectorBase:LDEU005946"/>
<dbReference type="PRINTS" id="PR00081">
    <property type="entry name" value="GDHRDH"/>
</dbReference>
<keyword evidence="4" id="KW-1185">Reference proteome</keyword>
<evidence type="ECO:0000256" key="1">
    <source>
        <dbReference type="ARBA" id="ARBA00023002"/>
    </source>
</evidence>
<dbReference type="InterPro" id="IPR036291">
    <property type="entry name" value="NAD(P)-bd_dom_sf"/>
</dbReference>
<dbReference type="PRINTS" id="PR00080">
    <property type="entry name" value="SDRFAMILY"/>
</dbReference>
<accession>A0A443SEZ3</accession>
<dbReference type="PANTHER" id="PTHR43658:SF8">
    <property type="entry name" value="17-BETA-HYDROXYSTEROID DEHYDROGENASE 14-RELATED"/>
    <property type="match status" value="1"/>
</dbReference>
<protein>
    <submittedName>
        <fullName evidence="3">3-hydroxyacyl-CoA dehydrogenase type-2-like protein</fullName>
    </submittedName>
</protein>
<dbReference type="GO" id="GO:0004303">
    <property type="term" value="F:estradiol 17-beta-dehydrogenase [NAD(P)+] activity"/>
    <property type="evidence" value="ECO:0007669"/>
    <property type="project" value="TreeGrafter"/>
</dbReference>
<dbReference type="OrthoDB" id="1274115at2759"/>
<evidence type="ECO:0000313" key="4">
    <source>
        <dbReference type="Proteomes" id="UP000288716"/>
    </source>
</evidence>
<dbReference type="GO" id="GO:0006631">
    <property type="term" value="P:fatty acid metabolic process"/>
    <property type="evidence" value="ECO:0007669"/>
    <property type="project" value="TreeGrafter"/>
</dbReference>
<dbReference type="PANTHER" id="PTHR43658">
    <property type="entry name" value="SHORT-CHAIN DEHYDROGENASE/REDUCTASE"/>
    <property type="match status" value="1"/>
</dbReference>
<comment type="similarity">
    <text evidence="2">Belongs to the short-chain dehydrogenases/reductases (SDR) family.</text>
</comment>
<reference evidence="3 4" key="1">
    <citation type="journal article" date="2018" name="Gigascience">
        <title>Genomes of trombidid mites reveal novel predicted allergens and laterally-transferred genes associated with secondary metabolism.</title>
        <authorList>
            <person name="Dong X."/>
            <person name="Chaisiri K."/>
            <person name="Xia D."/>
            <person name="Armstrong S.D."/>
            <person name="Fang Y."/>
            <person name="Donnelly M.J."/>
            <person name="Kadowaki T."/>
            <person name="McGarry J.W."/>
            <person name="Darby A.C."/>
            <person name="Makepeace B.L."/>
        </authorList>
    </citation>
    <scope>NUCLEOTIDE SEQUENCE [LARGE SCALE GENOMIC DNA]</scope>
    <source>
        <strain evidence="3">UoL-UT</strain>
    </source>
</reference>
<keyword evidence="1" id="KW-0560">Oxidoreductase</keyword>
<gene>
    <name evidence="3" type="ORF">B4U80_03512</name>
</gene>
<dbReference type="Gene3D" id="3.40.50.720">
    <property type="entry name" value="NAD(P)-binding Rossmann-like Domain"/>
    <property type="match status" value="1"/>
</dbReference>